<organism evidence="1 2">
    <name type="scientific">Saguinus oedipus</name>
    <name type="common">Cotton-top tamarin</name>
    <name type="synonym">Oedipomidas oedipus</name>
    <dbReference type="NCBI Taxonomy" id="9490"/>
    <lineage>
        <taxon>Eukaryota</taxon>
        <taxon>Metazoa</taxon>
        <taxon>Chordata</taxon>
        <taxon>Craniata</taxon>
        <taxon>Vertebrata</taxon>
        <taxon>Euteleostomi</taxon>
        <taxon>Mammalia</taxon>
        <taxon>Eutheria</taxon>
        <taxon>Euarchontoglires</taxon>
        <taxon>Primates</taxon>
        <taxon>Haplorrhini</taxon>
        <taxon>Platyrrhini</taxon>
        <taxon>Cebidae</taxon>
        <taxon>Callitrichinae</taxon>
        <taxon>Saguinus</taxon>
    </lineage>
</organism>
<dbReference type="EMBL" id="JASSZA010000001">
    <property type="protein sequence ID" value="KAK2118937.1"/>
    <property type="molecule type" value="Genomic_DNA"/>
</dbReference>
<comment type="caution">
    <text evidence="1">The sequence shown here is derived from an EMBL/GenBank/DDBJ whole genome shotgun (WGS) entry which is preliminary data.</text>
</comment>
<keyword evidence="2" id="KW-1185">Reference proteome</keyword>
<dbReference type="Proteomes" id="UP001266305">
    <property type="component" value="Unassembled WGS sequence"/>
</dbReference>
<evidence type="ECO:0000313" key="2">
    <source>
        <dbReference type="Proteomes" id="UP001266305"/>
    </source>
</evidence>
<name>A0ABQ9WBC0_SAGOE</name>
<sequence>MSSSPGEKLFSRVLLDMFKRDHETLGATAQLLVGNKYSHSGDAVWVRITMTVFPKRDYKDNPEAMQLQQHTFQEGTEVTCDVSGIVPSDPLALPRVLSLAESLWTSKPLPLFHKRAPYPPFFIGIHLTN</sequence>
<accession>A0ABQ9WBC0</accession>
<proteinExistence type="predicted"/>
<reference evidence="1 2" key="1">
    <citation type="submission" date="2023-05" db="EMBL/GenBank/DDBJ databases">
        <title>B98-5 Cell Line De Novo Hybrid Assembly: An Optical Mapping Approach.</title>
        <authorList>
            <person name="Kananen K."/>
            <person name="Auerbach J.A."/>
            <person name="Kautto E."/>
            <person name="Blachly J.S."/>
        </authorList>
    </citation>
    <scope>NUCLEOTIDE SEQUENCE [LARGE SCALE GENOMIC DNA]</scope>
    <source>
        <strain evidence="1">B95-8</strain>
        <tissue evidence="1">Cell line</tissue>
    </source>
</reference>
<evidence type="ECO:0000313" key="1">
    <source>
        <dbReference type="EMBL" id="KAK2118937.1"/>
    </source>
</evidence>
<gene>
    <name evidence="1" type="ORF">P7K49_000323</name>
</gene>
<protein>
    <submittedName>
        <fullName evidence="1">Uncharacterized protein</fullName>
    </submittedName>
</protein>